<comment type="caution">
    <text evidence="8">The sequence shown here is derived from an EMBL/GenBank/DDBJ whole genome shotgun (WGS) entry which is preliminary data.</text>
</comment>
<protein>
    <recommendedName>
        <fullName evidence="3">alanine dehydrogenase</fullName>
        <ecNumber evidence="3">1.4.1.1</ecNumber>
    </recommendedName>
</protein>
<dbReference type="CDD" id="cd05305">
    <property type="entry name" value="L-AlaDH"/>
    <property type="match status" value="1"/>
</dbReference>
<reference evidence="8" key="1">
    <citation type="submission" date="2023-03" db="EMBL/GenBank/DDBJ databases">
        <authorList>
            <person name="Steffen K."/>
            <person name="Cardenas P."/>
        </authorList>
    </citation>
    <scope>NUCLEOTIDE SEQUENCE</scope>
</reference>
<comment type="similarity">
    <text evidence="1">In the N-terminal section; belongs to the AlaDH/PNT family.</text>
</comment>
<dbReference type="Proteomes" id="UP001174909">
    <property type="component" value="Unassembled WGS sequence"/>
</dbReference>
<evidence type="ECO:0000313" key="9">
    <source>
        <dbReference type="Proteomes" id="UP001174909"/>
    </source>
</evidence>
<dbReference type="EC" id="1.4.1.1" evidence="3"/>
<comment type="similarity">
    <text evidence="2">Belongs to the AlaDH/PNT family.</text>
</comment>
<dbReference type="GO" id="GO:0000286">
    <property type="term" value="F:alanine dehydrogenase activity"/>
    <property type="evidence" value="ECO:0007669"/>
    <property type="project" value="UniProtKB-EC"/>
</dbReference>
<dbReference type="InterPro" id="IPR007698">
    <property type="entry name" value="AlaDH/PNT_NAD(H)-bd"/>
</dbReference>
<accession>A0AA35W5W2</accession>
<dbReference type="GO" id="GO:0042853">
    <property type="term" value="P:L-alanine catabolic process"/>
    <property type="evidence" value="ECO:0007669"/>
    <property type="project" value="InterPro"/>
</dbReference>
<dbReference type="PANTHER" id="PTHR42795:SF1">
    <property type="entry name" value="ALANINE DEHYDROGENASE"/>
    <property type="match status" value="1"/>
</dbReference>
<name>A0AA35W5W2_GEOBA</name>
<dbReference type="InterPro" id="IPR007886">
    <property type="entry name" value="AlaDH/PNT_N"/>
</dbReference>
<feature type="domain" description="Alanine dehydrogenase/pyridine nucleotide transhydrogenase NAD(H)-binding" evidence="6">
    <location>
        <begin position="99"/>
        <end position="247"/>
    </location>
</feature>
<evidence type="ECO:0000256" key="5">
    <source>
        <dbReference type="ARBA" id="ARBA00023027"/>
    </source>
</evidence>
<evidence type="ECO:0000313" key="8">
    <source>
        <dbReference type="EMBL" id="CAI8000901.1"/>
    </source>
</evidence>
<dbReference type="PANTHER" id="PTHR42795">
    <property type="entry name" value="ALANINE DEHYDROGENASE"/>
    <property type="match status" value="1"/>
</dbReference>
<evidence type="ECO:0000256" key="4">
    <source>
        <dbReference type="ARBA" id="ARBA00023002"/>
    </source>
</evidence>
<dbReference type="PROSITE" id="PS00837">
    <property type="entry name" value="ALADH_PNT_2"/>
    <property type="match status" value="1"/>
</dbReference>
<evidence type="ECO:0000256" key="1">
    <source>
        <dbReference type="ARBA" id="ARBA00005624"/>
    </source>
</evidence>
<gene>
    <name evidence="8" type="ORF">GBAR_LOCUS3054</name>
</gene>
<dbReference type="InterPro" id="IPR008143">
    <property type="entry name" value="Ala_DH/PNT_CS2"/>
</dbReference>
<dbReference type="InterPro" id="IPR008141">
    <property type="entry name" value="Ala_DH"/>
</dbReference>
<dbReference type="SUPFAM" id="SSF51735">
    <property type="entry name" value="NAD(P)-binding Rossmann-fold domains"/>
    <property type="match status" value="1"/>
</dbReference>
<dbReference type="SUPFAM" id="SSF52283">
    <property type="entry name" value="Formate/glycerate dehydrogenase catalytic domain-like"/>
    <property type="match status" value="1"/>
</dbReference>
<evidence type="ECO:0000256" key="3">
    <source>
        <dbReference type="ARBA" id="ARBA00012897"/>
    </source>
</evidence>
<dbReference type="AlphaFoldDB" id="A0AA35W5W2"/>
<keyword evidence="5" id="KW-0520">NAD</keyword>
<feature type="domain" description="Alanine dehydrogenase/pyridine nucleotide transhydrogenase N-terminal" evidence="7">
    <location>
        <begin position="1"/>
        <end position="98"/>
    </location>
</feature>
<proteinExistence type="inferred from homology"/>
<dbReference type="Pfam" id="PF01262">
    <property type="entry name" value="AlaDh_PNT_C"/>
    <property type="match status" value="1"/>
</dbReference>
<evidence type="ECO:0000259" key="6">
    <source>
        <dbReference type="SMART" id="SM01002"/>
    </source>
</evidence>
<evidence type="ECO:0000256" key="2">
    <source>
        <dbReference type="ARBA" id="ARBA00005689"/>
    </source>
</evidence>
<dbReference type="Gene3D" id="3.40.50.720">
    <property type="entry name" value="NAD(P)-binding Rossmann-like Domain"/>
    <property type="match status" value="2"/>
</dbReference>
<dbReference type="SMART" id="SM01002">
    <property type="entry name" value="AlaDh_PNT_C"/>
    <property type="match status" value="1"/>
</dbReference>
<dbReference type="SMART" id="SM01003">
    <property type="entry name" value="AlaDh_PNT_N"/>
    <property type="match status" value="1"/>
</dbReference>
<dbReference type="GO" id="GO:0005886">
    <property type="term" value="C:plasma membrane"/>
    <property type="evidence" value="ECO:0007669"/>
    <property type="project" value="TreeGrafter"/>
</dbReference>
<dbReference type="InterPro" id="IPR036291">
    <property type="entry name" value="NAD(P)-bd_dom_sf"/>
</dbReference>
<keyword evidence="4" id="KW-0560">Oxidoreductase</keyword>
<dbReference type="EMBL" id="CASHTH010000420">
    <property type="protein sequence ID" value="CAI8000901.1"/>
    <property type="molecule type" value="Genomic_DNA"/>
</dbReference>
<dbReference type="Pfam" id="PF05222">
    <property type="entry name" value="AlaDh_PNT_N"/>
    <property type="match status" value="1"/>
</dbReference>
<keyword evidence="9" id="KW-1185">Reference proteome</keyword>
<evidence type="ECO:0000259" key="7">
    <source>
        <dbReference type="SMART" id="SM01003"/>
    </source>
</evidence>
<organism evidence="8 9">
    <name type="scientific">Geodia barretti</name>
    <name type="common">Barrett's horny sponge</name>
    <dbReference type="NCBI Taxonomy" id="519541"/>
    <lineage>
        <taxon>Eukaryota</taxon>
        <taxon>Metazoa</taxon>
        <taxon>Porifera</taxon>
        <taxon>Demospongiae</taxon>
        <taxon>Heteroscleromorpha</taxon>
        <taxon>Tetractinellida</taxon>
        <taxon>Astrophorina</taxon>
        <taxon>Geodiidae</taxon>
        <taxon>Geodia</taxon>
    </lineage>
</organism>
<sequence length="322" mass="34303">MVERNAGRGSHIANRAYTATGATVLDRARDVWSRADMVMKVKEPLAEEFAHLRPDLTVFTYLHLAAQPELANILCERGVTAIGYETIALDDGSWGRGVLQAEHGGRGVLLGGASGVRPGKVVVLGAGTVGASACQVAAGMGADVSVLDVNPTRLRYIHDILGGRLTTLMSNRANLEEEIVDADLLIGSVLITGDRTPLLLPRDRIKQMKRGAAIVDVSIDQGGFAETSRPTTHRDPIYVEERVVHYCVTNMPALVPHTSTYALTNATLSYGLAMADKGLQQAMQENRPLARGLNVHAGKVTHAGVASALKMPLASVEEVLCA</sequence>